<dbReference type="Proteomes" id="UP000322454">
    <property type="component" value="Unassembled WGS sequence"/>
</dbReference>
<evidence type="ECO:0000259" key="2">
    <source>
        <dbReference type="Pfam" id="PF13524"/>
    </source>
</evidence>
<dbReference type="Pfam" id="PF13524">
    <property type="entry name" value="Glyco_trans_1_2"/>
    <property type="match status" value="1"/>
</dbReference>
<feature type="coiled-coil region" evidence="1">
    <location>
        <begin position="524"/>
        <end position="551"/>
    </location>
</feature>
<protein>
    <recommendedName>
        <fullName evidence="2">Spore protein YkvP/CgeB glycosyl transferase-like domain-containing protein</fullName>
    </recommendedName>
</protein>
<accession>A0A520XAA3</accession>
<proteinExistence type="predicted"/>
<evidence type="ECO:0000256" key="1">
    <source>
        <dbReference type="SAM" id="Coils"/>
    </source>
</evidence>
<name>A0A520XAA3_9DELT</name>
<dbReference type="EMBL" id="SHMQ01000024">
    <property type="protein sequence ID" value="RZV38094.1"/>
    <property type="molecule type" value="Genomic_DNA"/>
</dbReference>
<dbReference type="AlphaFoldDB" id="A0A520XAA3"/>
<sequence length="606" mass="70087">MNNSNMSRNDLNFEIVQTKTISAPSFKINGITVHSVYDPVSEAQKWAAQVMDRINLEGIPDKIIIFGMGAGYHIKTLIDFLKKDEKEIRIEVVEPAQESIEFIKSNFDILELISKINVTVLDRISENLYLDASAVSQKLELDKSNILFCELPPYKKIFSEEYALIHKLHGINQFFTPSSFRVLVVQPMYGGSSTIGNYLYSALLSLGYDAKILDFSKFYDAYKYMGEFTTNEDHVNSLKQSLFNLMSEALLSSVFNEPPDLVIFMAQSPSSERTLLKLRSMGIKTAYWFVEDFRTLTYWNTIAKNVDYFFTIQKDDFFAELKNIGADNYHYLPLACLPNFHKKINEINEDDRIKYGSDISFAGAGYYNRKNVFAQLVDFNFKIWGSDWHVGLPLSLFIQEGGKRFTEEEAVRIYNYSKININLHSSMWHWDINPNGDFLNPRVYEILACGGFQLVDRRKYMYGVFEDGKDLVVFDTVDDLRKKIKYYLANEEERLSIAAHGRETVVKNHTYERRVREMMSIILLDSYEQIKSKLETRKQNISELLRETEGNKELHDLIMQFSDKKSLSIRDMAESIKSGKGRLSKSEAMILMLWAIKTKLVKLEGL</sequence>
<comment type="caution">
    <text evidence="3">The sequence shown here is derived from an EMBL/GenBank/DDBJ whole genome shotgun (WGS) entry which is preliminary data.</text>
</comment>
<keyword evidence="1" id="KW-0175">Coiled coil</keyword>
<dbReference type="SUPFAM" id="SSF53756">
    <property type="entry name" value="UDP-Glycosyltransferase/glycogen phosphorylase"/>
    <property type="match status" value="1"/>
</dbReference>
<feature type="domain" description="Spore protein YkvP/CgeB glycosyl transferase-like" evidence="2">
    <location>
        <begin position="374"/>
        <end position="519"/>
    </location>
</feature>
<evidence type="ECO:0000313" key="3">
    <source>
        <dbReference type="EMBL" id="RZV38094.1"/>
    </source>
</evidence>
<reference evidence="3 4" key="1">
    <citation type="submission" date="2019-01" db="EMBL/GenBank/DDBJ databases">
        <title>Insights into ecological role of a new deltaproteobacterial order Candidatus Sinidesulfobacterales (Sva0485) by metagenomics and metatranscriptomics.</title>
        <authorList>
            <person name="Tan S."/>
            <person name="Liu J."/>
            <person name="Fang Y."/>
            <person name="Hedlund B."/>
            <person name="Lian Z.-H."/>
            <person name="Huang L.-Y."/>
            <person name="Li J.-T."/>
            <person name="Huang L.-N."/>
            <person name="Li W.-J."/>
            <person name="Jiang H.-C."/>
            <person name="Dong H.-L."/>
            <person name="Shu W.-S."/>
        </authorList>
    </citation>
    <scope>NUCLEOTIDE SEQUENCE [LARGE SCALE GENOMIC DNA]</scope>
    <source>
        <strain evidence="3">AP4</strain>
    </source>
</reference>
<dbReference type="InterPro" id="IPR055259">
    <property type="entry name" value="YkvP/CgeB_Glyco_trans-like"/>
</dbReference>
<evidence type="ECO:0000313" key="4">
    <source>
        <dbReference type="Proteomes" id="UP000322454"/>
    </source>
</evidence>
<gene>
    <name evidence="3" type="ORF">EVJ48_07625</name>
</gene>
<organism evidence="3 4">
    <name type="scientific">Candidatus Acidulodesulfobacterium acidiphilum</name>
    <dbReference type="NCBI Taxonomy" id="2597224"/>
    <lineage>
        <taxon>Bacteria</taxon>
        <taxon>Deltaproteobacteria</taxon>
        <taxon>Candidatus Acidulodesulfobacterales</taxon>
        <taxon>Candidatus Acidulodesulfobacterium</taxon>
    </lineage>
</organism>